<feature type="region of interest" description="Disordered" evidence="1">
    <location>
        <begin position="22"/>
        <end position="90"/>
    </location>
</feature>
<proteinExistence type="predicted"/>
<dbReference type="PANTHER" id="PTHR47245:SF2">
    <property type="entry name" value="PEPTIDYL-PROLYL CIS-TRANS ISOMERASE HP_0175-RELATED"/>
    <property type="match status" value="1"/>
</dbReference>
<dbReference type="SUPFAM" id="SSF109998">
    <property type="entry name" value="Triger factor/SurA peptide-binding domain-like"/>
    <property type="match status" value="1"/>
</dbReference>
<dbReference type="EMBL" id="JAUSTQ010000004">
    <property type="protein sequence ID" value="MDQ0159273.1"/>
    <property type="molecule type" value="Genomic_DNA"/>
</dbReference>
<dbReference type="RefSeq" id="WP_306975621.1">
    <property type="nucleotide sequence ID" value="NZ_JAUSTQ010000004.1"/>
</dbReference>
<dbReference type="InterPro" id="IPR050245">
    <property type="entry name" value="PrsA_foldase"/>
</dbReference>
<evidence type="ECO:0000313" key="3">
    <source>
        <dbReference type="EMBL" id="MDQ0159273.1"/>
    </source>
</evidence>
<feature type="compositionally biased region" description="Low complexity" evidence="1">
    <location>
        <begin position="57"/>
        <end position="75"/>
    </location>
</feature>
<organism evidence="3 4">
    <name type="scientific">Alkalibacillus salilacus</name>
    <dbReference type="NCBI Taxonomy" id="284582"/>
    <lineage>
        <taxon>Bacteria</taxon>
        <taxon>Bacillati</taxon>
        <taxon>Bacillota</taxon>
        <taxon>Bacilli</taxon>
        <taxon>Bacillales</taxon>
        <taxon>Bacillaceae</taxon>
        <taxon>Alkalibacillus</taxon>
    </lineage>
</organism>
<feature type="signal peptide" evidence="2">
    <location>
        <begin position="1"/>
        <end position="21"/>
    </location>
</feature>
<evidence type="ECO:0000313" key="4">
    <source>
        <dbReference type="Proteomes" id="UP001224359"/>
    </source>
</evidence>
<dbReference type="Pfam" id="PF13624">
    <property type="entry name" value="SurA_N_3"/>
    <property type="match status" value="1"/>
</dbReference>
<dbReference type="Gene3D" id="1.10.4030.10">
    <property type="entry name" value="Porin chaperone SurA, peptide-binding domain"/>
    <property type="match status" value="1"/>
</dbReference>
<dbReference type="PANTHER" id="PTHR47245">
    <property type="entry name" value="PEPTIDYLPROLYL ISOMERASE"/>
    <property type="match status" value="1"/>
</dbReference>
<evidence type="ECO:0000256" key="1">
    <source>
        <dbReference type="SAM" id="MobiDB-lite"/>
    </source>
</evidence>
<evidence type="ECO:0000256" key="2">
    <source>
        <dbReference type="SAM" id="SignalP"/>
    </source>
</evidence>
<gene>
    <name evidence="3" type="ORF">J2S77_001237</name>
</gene>
<dbReference type="Proteomes" id="UP001224359">
    <property type="component" value="Unassembled WGS sequence"/>
</dbReference>
<feature type="compositionally biased region" description="Low complexity" evidence="1">
    <location>
        <begin position="243"/>
        <end position="254"/>
    </location>
</feature>
<protein>
    <submittedName>
        <fullName evidence="3">FKBP-type peptidyl-prolyl cis-trans isomerase (Trigger factor)</fullName>
    </submittedName>
</protein>
<keyword evidence="2" id="KW-0732">Signal</keyword>
<feature type="region of interest" description="Disordered" evidence="1">
    <location>
        <begin position="201"/>
        <end position="270"/>
    </location>
</feature>
<accession>A0ABT9VEA1</accession>
<feature type="compositionally biased region" description="Acidic residues" evidence="1">
    <location>
        <begin position="201"/>
        <end position="216"/>
    </location>
</feature>
<feature type="chain" id="PRO_5046038444" evidence="2">
    <location>
        <begin position="22"/>
        <end position="270"/>
    </location>
</feature>
<reference evidence="3 4" key="1">
    <citation type="submission" date="2023-07" db="EMBL/GenBank/DDBJ databases">
        <title>Genomic Encyclopedia of Type Strains, Phase IV (KMG-IV): sequencing the most valuable type-strain genomes for metagenomic binning, comparative biology and taxonomic classification.</title>
        <authorList>
            <person name="Goeker M."/>
        </authorList>
    </citation>
    <scope>NUCLEOTIDE SEQUENCE [LARGE SCALE GENOMIC DNA]</scope>
    <source>
        <strain evidence="3 4">DSM 16460</strain>
    </source>
</reference>
<dbReference type="GO" id="GO:0016853">
    <property type="term" value="F:isomerase activity"/>
    <property type="evidence" value="ECO:0007669"/>
    <property type="project" value="UniProtKB-KW"/>
</dbReference>
<keyword evidence="3" id="KW-0413">Isomerase</keyword>
<keyword evidence="4" id="KW-1185">Reference proteome</keyword>
<comment type="caution">
    <text evidence="3">The sequence shown here is derived from an EMBL/GenBank/DDBJ whole genome shotgun (WGS) entry which is preliminary data.</text>
</comment>
<dbReference type="PROSITE" id="PS51257">
    <property type="entry name" value="PROKAR_LIPOPROTEIN"/>
    <property type="match status" value="1"/>
</dbReference>
<dbReference type="InterPro" id="IPR027304">
    <property type="entry name" value="Trigger_fact/SurA_dom_sf"/>
</dbReference>
<sequence length="270" mass="29379">MKKTLLLFVLAILASVMVACGGDNNDEGDSGNSGDEGTSEEEGNSEEGGNSEDGSSEESSNGEGDSESSGESVSDVGEDEVVATVGGEDILGSRLLQAEQTLSQQYQMMGQDPSQNAGAIREAAMDQVVNSKVIELAALDAGLEPSEEEVTEEVDSQISTMQEQNELESEDAVYEQLGMSEEEVQDQIRSSMLIQNYLDENMEEPSVSDEDIEQAYEDYKSQMEQANQEAESLENMRSDLESQVKQQKQSEQQQALIDDLKEDTEVNVQI</sequence>
<name>A0ABT9VEA1_9BACI</name>